<dbReference type="Gramene" id="KGN53306">
    <property type="protein sequence ID" value="KGN53306"/>
    <property type="gene ID" value="Csa_4G046690"/>
</dbReference>
<protein>
    <submittedName>
        <fullName evidence="1">Uncharacterized protein</fullName>
    </submittedName>
</protein>
<name>A0A0A0KZJ4_CUCSA</name>
<proteinExistence type="predicted"/>
<accession>A0A0A0KZJ4</accession>
<evidence type="ECO:0000313" key="2">
    <source>
        <dbReference type="Proteomes" id="UP000029981"/>
    </source>
</evidence>
<reference evidence="1 2" key="4">
    <citation type="journal article" date="2011" name="BMC Genomics">
        <title>RNA-Seq improves annotation of protein-coding genes in the cucumber genome.</title>
        <authorList>
            <person name="Li Z."/>
            <person name="Zhang Z."/>
            <person name="Yan P."/>
            <person name="Huang S."/>
            <person name="Fei Z."/>
            <person name="Lin K."/>
        </authorList>
    </citation>
    <scope>NUCLEOTIDE SEQUENCE [LARGE SCALE GENOMIC DNA]</scope>
    <source>
        <strain evidence="2">cv. 9930</strain>
    </source>
</reference>
<dbReference type="Proteomes" id="UP000029981">
    <property type="component" value="Chromosome 4"/>
</dbReference>
<gene>
    <name evidence="1" type="ORF">Csa_4G046690</name>
</gene>
<organism evidence="1 2">
    <name type="scientific">Cucumis sativus</name>
    <name type="common">Cucumber</name>
    <dbReference type="NCBI Taxonomy" id="3659"/>
    <lineage>
        <taxon>Eukaryota</taxon>
        <taxon>Viridiplantae</taxon>
        <taxon>Streptophyta</taxon>
        <taxon>Embryophyta</taxon>
        <taxon>Tracheophyta</taxon>
        <taxon>Spermatophyta</taxon>
        <taxon>Magnoliopsida</taxon>
        <taxon>eudicotyledons</taxon>
        <taxon>Gunneridae</taxon>
        <taxon>Pentapetalae</taxon>
        <taxon>rosids</taxon>
        <taxon>fabids</taxon>
        <taxon>Cucurbitales</taxon>
        <taxon>Cucurbitaceae</taxon>
        <taxon>Benincaseae</taxon>
        <taxon>Cucumis</taxon>
    </lineage>
</organism>
<reference evidence="1 2" key="3">
    <citation type="journal article" date="2010" name="BMC Genomics">
        <title>Transcriptome sequencing and comparative analysis of cucumber flowers with different sex types.</title>
        <authorList>
            <person name="Guo S."/>
            <person name="Zheng Y."/>
            <person name="Joung J.G."/>
            <person name="Liu S."/>
            <person name="Zhang Z."/>
            <person name="Crasta O.R."/>
            <person name="Sobral B.W."/>
            <person name="Xu Y."/>
            <person name="Huang S."/>
            <person name="Fei Z."/>
        </authorList>
    </citation>
    <scope>NUCLEOTIDE SEQUENCE [LARGE SCALE GENOMIC DNA]</scope>
    <source>
        <strain evidence="2">cv. 9930</strain>
    </source>
</reference>
<keyword evidence="2" id="KW-1185">Reference proteome</keyword>
<reference evidence="1 2" key="2">
    <citation type="journal article" date="2009" name="PLoS ONE">
        <title>An integrated genetic and cytogenetic map of the cucumber genome.</title>
        <authorList>
            <person name="Ren Y."/>
            <person name="Zhang Z."/>
            <person name="Liu J."/>
            <person name="Staub J.E."/>
            <person name="Han Y."/>
            <person name="Cheng Z."/>
            <person name="Li X."/>
            <person name="Lu J."/>
            <person name="Miao H."/>
            <person name="Kang H."/>
            <person name="Xie B."/>
            <person name="Gu X."/>
            <person name="Wang X."/>
            <person name="Du Y."/>
            <person name="Jin W."/>
            <person name="Huang S."/>
        </authorList>
    </citation>
    <scope>NUCLEOTIDE SEQUENCE [LARGE SCALE GENOMIC DNA]</scope>
    <source>
        <strain evidence="2">cv. 9930</strain>
    </source>
</reference>
<dbReference type="AlphaFoldDB" id="A0A0A0KZJ4"/>
<evidence type="ECO:0000313" key="1">
    <source>
        <dbReference type="EMBL" id="KGN53306.1"/>
    </source>
</evidence>
<dbReference type="EMBL" id="CM002925">
    <property type="protein sequence ID" value="KGN53306.1"/>
    <property type="molecule type" value="Genomic_DNA"/>
</dbReference>
<reference evidence="1 2" key="1">
    <citation type="journal article" date="2009" name="Nat. Genet.">
        <title>The genome of the cucumber, Cucumis sativus L.</title>
        <authorList>
            <person name="Huang S."/>
            <person name="Li R."/>
            <person name="Zhang Z."/>
            <person name="Li L."/>
            <person name="Gu X."/>
            <person name="Fan W."/>
            <person name="Lucas W.J."/>
            <person name="Wang X."/>
            <person name="Xie B."/>
            <person name="Ni P."/>
            <person name="Ren Y."/>
            <person name="Zhu H."/>
            <person name="Li J."/>
            <person name="Lin K."/>
            <person name="Jin W."/>
            <person name="Fei Z."/>
            <person name="Li G."/>
            <person name="Staub J."/>
            <person name="Kilian A."/>
            <person name="van der Vossen E.A."/>
            <person name="Wu Y."/>
            <person name="Guo J."/>
            <person name="He J."/>
            <person name="Jia Z."/>
            <person name="Ren Y."/>
            <person name="Tian G."/>
            <person name="Lu Y."/>
            <person name="Ruan J."/>
            <person name="Qian W."/>
            <person name="Wang M."/>
            <person name="Huang Q."/>
            <person name="Li B."/>
            <person name="Xuan Z."/>
            <person name="Cao J."/>
            <person name="Asan"/>
            <person name="Wu Z."/>
            <person name="Zhang J."/>
            <person name="Cai Q."/>
            <person name="Bai Y."/>
            <person name="Zhao B."/>
            <person name="Han Y."/>
            <person name="Li Y."/>
            <person name="Li X."/>
            <person name="Wang S."/>
            <person name="Shi Q."/>
            <person name="Liu S."/>
            <person name="Cho W.K."/>
            <person name="Kim J.Y."/>
            <person name="Xu Y."/>
            <person name="Heller-Uszynska K."/>
            <person name="Miao H."/>
            <person name="Cheng Z."/>
            <person name="Zhang S."/>
            <person name="Wu J."/>
            <person name="Yang Y."/>
            <person name="Kang H."/>
            <person name="Li M."/>
            <person name="Liang H."/>
            <person name="Ren X."/>
            <person name="Shi Z."/>
            <person name="Wen M."/>
            <person name="Jian M."/>
            <person name="Yang H."/>
            <person name="Zhang G."/>
            <person name="Yang Z."/>
            <person name="Chen R."/>
            <person name="Liu S."/>
            <person name="Li J."/>
            <person name="Ma L."/>
            <person name="Liu H."/>
            <person name="Zhou Y."/>
            <person name="Zhao J."/>
            <person name="Fang X."/>
            <person name="Li G."/>
            <person name="Fang L."/>
            <person name="Li Y."/>
            <person name="Liu D."/>
            <person name="Zheng H."/>
            <person name="Zhang Y."/>
            <person name="Qin N."/>
            <person name="Li Z."/>
            <person name="Yang G."/>
            <person name="Yang S."/>
            <person name="Bolund L."/>
            <person name="Kristiansen K."/>
            <person name="Zheng H."/>
            <person name="Li S."/>
            <person name="Zhang X."/>
            <person name="Yang H."/>
            <person name="Wang J."/>
            <person name="Sun R."/>
            <person name="Zhang B."/>
            <person name="Jiang S."/>
            <person name="Wang J."/>
            <person name="Du Y."/>
            <person name="Li S."/>
        </authorList>
    </citation>
    <scope>NUCLEOTIDE SEQUENCE [LARGE SCALE GENOMIC DNA]</scope>
    <source>
        <strain evidence="2">cv. 9930</strain>
    </source>
</reference>
<sequence>MPTIVAFHLPNAFYRVVGASDGGMWLMIAVGSDDQLGREALHSILVHHVGHIKSTQMLFPCTSCANSVLL</sequence>